<name>A0A382JLU0_9ZZZZ</name>
<sequence>MLIVIEDLPKESLDISGRVELVLADGAGRDGLLINDPVAYKLGVLKQESGVRVTGSVEAVVEASCSRCAKRFSIPLVRQFSEFFVAADVQDEVFEAKLDEDNLDIDYYDGGSIDGLQLLGEQIILEVPMKPLCEQNCKGLCVICGTDLNRIDCDCEPDVNPLWAPLKGLREQL</sequence>
<organism evidence="1">
    <name type="scientific">marine metagenome</name>
    <dbReference type="NCBI Taxonomy" id="408172"/>
    <lineage>
        <taxon>unclassified sequences</taxon>
        <taxon>metagenomes</taxon>
        <taxon>ecological metagenomes</taxon>
    </lineage>
</organism>
<proteinExistence type="predicted"/>
<gene>
    <name evidence="1" type="ORF">METZ01_LOCUS265944</name>
</gene>
<dbReference type="AlphaFoldDB" id="A0A382JLU0"/>
<reference evidence="1" key="1">
    <citation type="submission" date="2018-05" db="EMBL/GenBank/DDBJ databases">
        <authorList>
            <person name="Lanie J.A."/>
            <person name="Ng W.-L."/>
            <person name="Kazmierczak K.M."/>
            <person name="Andrzejewski T.M."/>
            <person name="Davidsen T.M."/>
            <person name="Wayne K.J."/>
            <person name="Tettelin H."/>
            <person name="Glass J.I."/>
            <person name="Rusch D."/>
            <person name="Podicherti R."/>
            <person name="Tsui H.-C.T."/>
            <person name="Winkler M.E."/>
        </authorList>
    </citation>
    <scope>NUCLEOTIDE SEQUENCE</scope>
</reference>
<dbReference type="PANTHER" id="PTHR34374:SF1">
    <property type="entry name" value="LARGE RIBOSOMAL RNA SUBUNIT ACCUMULATION PROTEIN YCED HOMOLOG 1, CHLOROPLASTIC"/>
    <property type="match status" value="1"/>
</dbReference>
<evidence type="ECO:0000313" key="1">
    <source>
        <dbReference type="EMBL" id="SVC13090.1"/>
    </source>
</evidence>
<dbReference type="EMBL" id="UINC01075170">
    <property type="protein sequence ID" value="SVC13090.1"/>
    <property type="molecule type" value="Genomic_DNA"/>
</dbReference>
<accession>A0A382JLU0</accession>
<dbReference type="InterPro" id="IPR003772">
    <property type="entry name" value="YceD"/>
</dbReference>
<protein>
    <recommendedName>
        <fullName evidence="2">DUF177 domain-containing protein</fullName>
    </recommendedName>
</protein>
<dbReference type="PANTHER" id="PTHR34374">
    <property type="entry name" value="LARGE RIBOSOMAL RNA SUBUNIT ACCUMULATION PROTEIN YCED HOMOLOG 1, CHLOROPLASTIC"/>
    <property type="match status" value="1"/>
</dbReference>
<evidence type="ECO:0008006" key="2">
    <source>
        <dbReference type="Google" id="ProtNLM"/>
    </source>
</evidence>
<dbReference type="Pfam" id="PF02620">
    <property type="entry name" value="YceD"/>
    <property type="match status" value="1"/>
</dbReference>